<sequence>MTSPEAKGPKLPPTYPPKSPPPQKKPVEPPRPQPATKPGGLLPALPRPRMRIRNRRTVALTFRADEWAPAKAAAQALTSVRGWNHPGLDERDLETAVTLLVAAAVREGGRRVSLHLADQSDKILVVALSHQPGPAPEGEVFAGLQVLASLDSCGDDLAEDGRRLWALLDTVPRPRRASRVA</sequence>
<keyword evidence="3" id="KW-1185">Reference proteome</keyword>
<reference evidence="2" key="1">
    <citation type="submission" date="2022-10" db="EMBL/GenBank/DDBJ databases">
        <title>The complete genomes of actinobacterial strains from the NBC collection.</title>
        <authorList>
            <person name="Joergensen T.S."/>
            <person name="Alvarez Arevalo M."/>
            <person name="Sterndorff E.B."/>
            <person name="Faurdal D."/>
            <person name="Vuksanovic O."/>
            <person name="Mourched A.-S."/>
            <person name="Charusanti P."/>
            <person name="Shaw S."/>
            <person name="Blin K."/>
            <person name="Weber T."/>
        </authorList>
    </citation>
    <scope>NUCLEOTIDE SEQUENCE</scope>
    <source>
        <strain evidence="2">NBC_00283</strain>
    </source>
</reference>
<dbReference type="Proteomes" id="UP001432075">
    <property type="component" value="Chromosome"/>
</dbReference>
<feature type="compositionally biased region" description="Pro residues" evidence="1">
    <location>
        <begin position="10"/>
        <end position="35"/>
    </location>
</feature>
<organism evidence="2 3">
    <name type="scientific">Streptomyces goshikiensis</name>
    <dbReference type="NCBI Taxonomy" id="1942"/>
    <lineage>
        <taxon>Bacteria</taxon>
        <taxon>Bacillati</taxon>
        <taxon>Actinomycetota</taxon>
        <taxon>Actinomycetes</taxon>
        <taxon>Kitasatosporales</taxon>
        <taxon>Streptomycetaceae</taxon>
        <taxon>Streptomyces</taxon>
    </lineage>
</organism>
<name>A0ABZ1RFB9_9ACTN</name>
<accession>A0ABZ1RFB9</accession>
<feature type="region of interest" description="Disordered" evidence="1">
    <location>
        <begin position="1"/>
        <end position="49"/>
    </location>
</feature>
<dbReference type="RefSeq" id="WP_328775124.1">
    <property type="nucleotide sequence ID" value="NZ_CP108057.1"/>
</dbReference>
<protein>
    <submittedName>
        <fullName evidence="2">Uncharacterized protein</fullName>
    </submittedName>
</protein>
<evidence type="ECO:0000313" key="3">
    <source>
        <dbReference type="Proteomes" id="UP001432075"/>
    </source>
</evidence>
<gene>
    <name evidence="2" type="ORF">OHU17_02765</name>
</gene>
<dbReference type="EMBL" id="CP108057">
    <property type="protein sequence ID" value="WUO44807.1"/>
    <property type="molecule type" value="Genomic_DNA"/>
</dbReference>
<evidence type="ECO:0000256" key="1">
    <source>
        <dbReference type="SAM" id="MobiDB-lite"/>
    </source>
</evidence>
<proteinExistence type="predicted"/>
<evidence type="ECO:0000313" key="2">
    <source>
        <dbReference type="EMBL" id="WUO44807.1"/>
    </source>
</evidence>